<dbReference type="HAMAP" id="MF_02016">
    <property type="entry name" value="MltF"/>
    <property type="match status" value="1"/>
</dbReference>
<evidence type="ECO:0000256" key="3">
    <source>
        <dbReference type="ARBA" id="ARBA00022729"/>
    </source>
</evidence>
<keyword evidence="4 8" id="KW-0472">Membrane</keyword>
<comment type="caution">
    <text evidence="8">Lacks conserved residue(s) required for the propagation of feature annotation.</text>
</comment>
<dbReference type="PANTHER" id="PTHR35936">
    <property type="entry name" value="MEMBRANE-BOUND LYTIC MUREIN TRANSGLYCOSYLASE F"/>
    <property type="match status" value="1"/>
</dbReference>
<evidence type="ECO:0000256" key="8">
    <source>
        <dbReference type="HAMAP-Rule" id="MF_02016"/>
    </source>
</evidence>
<dbReference type="Pfam" id="PF00497">
    <property type="entry name" value="SBP_bac_3"/>
    <property type="match status" value="1"/>
</dbReference>
<dbReference type="GO" id="GO:0009253">
    <property type="term" value="P:peptidoglycan catabolic process"/>
    <property type="evidence" value="ECO:0007669"/>
    <property type="project" value="TreeGrafter"/>
</dbReference>
<feature type="active site" evidence="8">
    <location>
        <position position="330"/>
    </location>
</feature>
<evidence type="ECO:0000256" key="6">
    <source>
        <dbReference type="ARBA" id="ARBA00023239"/>
    </source>
</evidence>
<dbReference type="Gene3D" id="1.10.530.10">
    <property type="match status" value="1"/>
</dbReference>
<dbReference type="InterPro" id="IPR008258">
    <property type="entry name" value="Transglycosylase_SLT_dom_1"/>
</dbReference>
<dbReference type="Pfam" id="PF01464">
    <property type="entry name" value="SLT"/>
    <property type="match status" value="1"/>
</dbReference>
<dbReference type="EMBL" id="CP162601">
    <property type="protein sequence ID" value="XDK24577.1"/>
    <property type="molecule type" value="Genomic_DNA"/>
</dbReference>
<comment type="similarity">
    <text evidence="2">Belongs to the bacterial solute-binding protein 3 family.</text>
</comment>
<dbReference type="CDD" id="cd01009">
    <property type="entry name" value="PBP2_YfhD_N"/>
    <property type="match status" value="1"/>
</dbReference>
<dbReference type="EC" id="4.2.2.n1" evidence="8"/>
<evidence type="ECO:0000313" key="11">
    <source>
        <dbReference type="EMBL" id="XDK24577.1"/>
    </source>
</evidence>
<protein>
    <recommendedName>
        <fullName evidence="8">Membrane-bound lytic murein transglycosylase F</fullName>
        <ecNumber evidence="8">4.2.2.n1</ecNumber>
    </recommendedName>
    <alternativeName>
        <fullName evidence="8">Murein lyase F</fullName>
    </alternativeName>
</protein>
<dbReference type="NCBIfam" id="NF008112">
    <property type="entry name" value="PRK10859.1"/>
    <property type="match status" value="1"/>
</dbReference>
<comment type="function">
    <text evidence="8">Murein-degrading enzyme that degrades murein glycan strands and insoluble, high-molecular weight murein sacculi, with the concomitant formation of a 1,6-anhydromuramoyl product. Lytic transglycosylases (LTs) play an integral role in the metabolism of the peptidoglycan (PG) sacculus. Their lytic action creates space within the PG sacculus to allow for its expansion as well as for the insertion of various structures such as secretion systems and flagella.</text>
</comment>
<dbReference type="InterPro" id="IPR001638">
    <property type="entry name" value="Solute-binding_3/MltF_N"/>
</dbReference>
<dbReference type="FunFam" id="1.10.530.10:FF:000003">
    <property type="entry name" value="Membrane-bound lytic murein transglycosylase F"/>
    <property type="match status" value="1"/>
</dbReference>
<evidence type="ECO:0000256" key="4">
    <source>
        <dbReference type="ARBA" id="ARBA00023136"/>
    </source>
</evidence>
<dbReference type="SUPFAM" id="SSF53955">
    <property type="entry name" value="Lysozyme-like"/>
    <property type="match status" value="1"/>
</dbReference>
<organism evidence="11">
    <name type="scientific">Vibrio sp. HB236076</name>
    <dbReference type="NCBI Taxonomy" id="3232307"/>
    <lineage>
        <taxon>Bacteria</taxon>
        <taxon>Pseudomonadati</taxon>
        <taxon>Pseudomonadota</taxon>
        <taxon>Gammaproteobacteria</taxon>
        <taxon>Vibrionales</taxon>
        <taxon>Vibrionaceae</taxon>
        <taxon>Vibrio</taxon>
    </lineage>
</organism>
<dbReference type="SMART" id="SM00062">
    <property type="entry name" value="PBPb"/>
    <property type="match status" value="1"/>
</dbReference>
<comment type="domain">
    <text evidence="8">The N-terminal domain does not have lytic activity and probably modulates enzymatic activity. The C-terminal domain is the catalytic active domain.</text>
</comment>
<dbReference type="Gene3D" id="3.40.190.10">
    <property type="entry name" value="Periplasmic binding protein-like II"/>
    <property type="match status" value="2"/>
</dbReference>
<dbReference type="PROSITE" id="PS51257">
    <property type="entry name" value="PROKAR_LIPOPROTEIN"/>
    <property type="match status" value="1"/>
</dbReference>
<feature type="domain" description="Solute-binding protein family 3/N-terminal" evidence="10">
    <location>
        <begin position="42"/>
        <end position="285"/>
    </location>
</feature>
<gene>
    <name evidence="8 11" type="primary">mltF</name>
    <name evidence="11" type="ORF">AB0763_10260</name>
</gene>
<name>A0AB39HAW4_9VIBR</name>
<dbReference type="InterPro" id="IPR023703">
    <property type="entry name" value="MltF"/>
</dbReference>
<accession>A0AB39HAW4</accession>
<reference evidence="11" key="1">
    <citation type="submission" date="2024-07" db="EMBL/GenBank/DDBJ databases">
        <title>Genome Analysis of a Potential Novel Vibrio Species Secreting pH- and Thermo-stable Alginate Lyase and its Application in Producing Alginate Oligosaccharides.</title>
        <authorList>
            <person name="Huang H."/>
            <person name="Bao K."/>
        </authorList>
    </citation>
    <scope>NUCLEOTIDE SEQUENCE</scope>
    <source>
        <strain evidence="11">HB236076</strain>
    </source>
</reference>
<evidence type="ECO:0000256" key="9">
    <source>
        <dbReference type="SAM" id="MobiDB-lite"/>
    </source>
</evidence>
<keyword evidence="7 8" id="KW-0961">Cell wall biogenesis/degradation</keyword>
<keyword evidence="5 8" id="KW-0998">Cell outer membrane</keyword>
<dbReference type="GO" id="GO:0016998">
    <property type="term" value="P:cell wall macromolecule catabolic process"/>
    <property type="evidence" value="ECO:0007669"/>
    <property type="project" value="UniProtKB-UniRule"/>
</dbReference>
<feature type="compositionally biased region" description="Low complexity" evidence="9">
    <location>
        <begin position="519"/>
        <end position="533"/>
    </location>
</feature>
<keyword evidence="3 8" id="KW-0732">Signal</keyword>
<feature type="chain" id="PRO_5044030200" description="Membrane-bound lytic murein transglycosylase F" evidence="8">
    <location>
        <begin position="29"/>
        <end position="558"/>
    </location>
</feature>
<sequence length="558" mass="63429" precursor="true">MIRLPSALIRCFALCAALLLLTGCQIESQPKSDLEKIQQRGVLRVGTLNNQLSYYIGPEGPTGLDYELAQALAKELGVRIEIKPAYRLAELFPALQKGEIDLIATGLNQETADDEGFHPGPTYYYVSQQVIYKKGQRRPRDLKQLVKYQQQHVDNLATNNPELARESTLKVVANSSFVDTLKQQQQNEPELAFRAVTNADNQDLLQQVSSGDLPFTVADSIELSLAQRLYPDLATAFELTEDQPVSWYLRRSEDESLYALLIEFFGQLQQSGQLANLEEKYLGHIGSFDYVDTRAFIRALDKTLPKWEPIFKKYSEEFDWRLIAAISYQESHWRPKAKSPTGVRGMMMLTLPTARSVGVTDRLDPEQSIRGGVAYFRRIIARIPDSIEAHEKYWFALASYNIGYGHMMDARRLTERQGGNPNEWGDVKERLPQLRKKQYYTQTRYGYARGDEALNYVENIRRYYQSIVGHVEQHPSLENNDNFDDLAVIPDLLDENEDEDELDEAISAEQENEQTVGADSEQNTSDNNQNQTDVSDGNSDNNDRPTPSEPSEDTSSQT</sequence>
<feature type="region of interest" description="Disordered" evidence="9">
    <location>
        <begin position="497"/>
        <end position="558"/>
    </location>
</feature>
<comment type="similarity">
    <text evidence="8">In the C-terminal section; belongs to the transglycosylase Slt family.</text>
</comment>
<keyword evidence="6 8" id="KW-0456">Lyase</keyword>
<comment type="catalytic activity">
    <reaction evidence="8">
        <text>Exolytic cleavage of the (1-&gt;4)-beta-glycosidic linkage between N-acetylmuramic acid (MurNAc) and N-acetylglucosamine (GlcNAc) residues in peptidoglycan, from either the reducing or the non-reducing ends of the peptidoglycan chains, with concomitant formation of a 1,6-anhydrobond in the MurNAc residue.</text>
        <dbReference type="EC" id="4.2.2.n1"/>
    </reaction>
</comment>
<dbReference type="GO" id="GO:0009279">
    <property type="term" value="C:cell outer membrane"/>
    <property type="evidence" value="ECO:0007669"/>
    <property type="project" value="UniProtKB-SubCell"/>
</dbReference>
<dbReference type="CDD" id="cd13403">
    <property type="entry name" value="MLTF-like"/>
    <property type="match status" value="1"/>
</dbReference>
<dbReference type="KEGG" id="vih:AB0763_10260"/>
<evidence type="ECO:0000256" key="7">
    <source>
        <dbReference type="ARBA" id="ARBA00023316"/>
    </source>
</evidence>
<evidence type="ECO:0000256" key="5">
    <source>
        <dbReference type="ARBA" id="ARBA00023237"/>
    </source>
</evidence>
<feature type="compositionally biased region" description="Acidic residues" evidence="9">
    <location>
        <begin position="497"/>
        <end position="512"/>
    </location>
</feature>
<comment type="similarity">
    <text evidence="8">In the N-terminal section; belongs to the bacterial solute-binding protein 3 family.</text>
</comment>
<comment type="subcellular location">
    <subcellularLocation>
        <location evidence="8">Cell outer membrane</location>
        <topology evidence="8">Peripheral membrane protein</topology>
    </subcellularLocation>
    <text evidence="8">Attached to the inner leaflet of the outer membrane.</text>
</comment>
<dbReference type="InterPro" id="IPR023346">
    <property type="entry name" value="Lysozyme-like_dom_sf"/>
</dbReference>
<feature type="region of interest" description="LT domain" evidence="8">
    <location>
        <begin position="286"/>
        <end position="558"/>
    </location>
</feature>
<evidence type="ECO:0000259" key="10">
    <source>
        <dbReference type="SMART" id="SM00062"/>
    </source>
</evidence>
<dbReference type="AlphaFoldDB" id="A0AB39HAW4"/>
<comment type="similarity">
    <text evidence="1">Belongs to the transglycosylase Slt family.</text>
</comment>
<dbReference type="PROSITE" id="PS00922">
    <property type="entry name" value="TRANSGLYCOSYLASE"/>
    <property type="match status" value="1"/>
</dbReference>
<dbReference type="PANTHER" id="PTHR35936:SF32">
    <property type="entry name" value="MEMBRANE-BOUND LYTIC MUREIN TRANSGLYCOSYLASE F"/>
    <property type="match status" value="1"/>
</dbReference>
<evidence type="ECO:0000256" key="1">
    <source>
        <dbReference type="ARBA" id="ARBA00007734"/>
    </source>
</evidence>
<proteinExistence type="inferred from homology"/>
<feature type="signal peptide" evidence="8">
    <location>
        <begin position="1"/>
        <end position="28"/>
    </location>
</feature>
<dbReference type="GO" id="GO:0071555">
    <property type="term" value="P:cell wall organization"/>
    <property type="evidence" value="ECO:0007669"/>
    <property type="project" value="UniProtKB-KW"/>
</dbReference>
<dbReference type="RefSeq" id="WP_306100778.1">
    <property type="nucleotide sequence ID" value="NZ_CP162601.1"/>
</dbReference>
<evidence type="ECO:0000256" key="2">
    <source>
        <dbReference type="ARBA" id="ARBA00010333"/>
    </source>
</evidence>
<dbReference type="InterPro" id="IPR000189">
    <property type="entry name" value="Transglyc_AS"/>
</dbReference>
<dbReference type="SUPFAM" id="SSF53850">
    <property type="entry name" value="Periplasmic binding protein-like II"/>
    <property type="match status" value="1"/>
</dbReference>
<dbReference type="GO" id="GO:0008933">
    <property type="term" value="F:peptidoglycan lytic transglycosylase activity"/>
    <property type="evidence" value="ECO:0007669"/>
    <property type="project" value="UniProtKB-UniRule"/>
</dbReference>